<feature type="transmembrane region" description="Helical" evidence="5">
    <location>
        <begin position="215"/>
        <end position="237"/>
    </location>
</feature>
<dbReference type="InterPro" id="IPR020846">
    <property type="entry name" value="MFS_dom"/>
</dbReference>
<feature type="transmembrane region" description="Helical" evidence="5">
    <location>
        <begin position="427"/>
        <end position="449"/>
    </location>
</feature>
<dbReference type="Proteomes" id="UP000813385">
    <property type="component" value="Unassembled WGS sequence"/>
</dbReference>
<accession>A0A8K0TIC4</accession>
<keyword evidence="3 5" id="KW-1133">Transmembrane helix</keyword>
<feature type="transmembrane region" description="Helical" evidence="5">
    <location>
        <begin position="329"/>
        <end position="351"/>
    </location>
</feature>
<dbReference type="PANTHER" id="PTHR23501">
    <property type="entry name" value="MAJOR FACILITATOR SUPERFAMILY"/>
    <property type="match status" value="1"/>
</dbReference>
<evidence type="ECO:0000313" key="7">
    <source>
        <dbReference type="EMBL" id="KAH7358948.1"/>
    </source>
</evidence>
<dbReference type="PANTHER" id="PTHR23501:SF43">
    <property type="entry name" value="MULTIDRUG TRANSPORTER, PUTATIVE (AFU_ORTHOLOGUE AFUA_6G03040)-RELATED"/>
    <property type="match status" value="1"/>
</dbReference>
<comment type="subcellular location">
    <subcellularLocation>
        <location evidence="1">Membrane</location>
        <topology evidence="1">Multi-pass membrane protein</topology>
    </subcellularLocation>
</comment>
<feature type="transmembrane region" description="Helical" evidence="5">
    <location>
        <begin position="97"/>
        <end position="115"/>
    </location>
</feature>
<dbReference type="InterPro" id="IPR011701">
    <property type="entry name" value="MFS"/>
</dbReference>
<dbReference type="EMBL" id="JAGPXD010000004">
    <property type="protein sequence ID" value="KAH7358948.1"/>
    <property type="molecule type" value="Genomic_DNA"/>
</dbReference>
<evidence type="ECO:0000256" key="5">
    <source>
        <dbReference type="SAM" id="Phobius"/>
    </source>
</evidence>
<organism evidence="7 8">
    <name type="scientific">Plectosphaerella cucumerina</name>
    <dbReference type="NCBI Taxonomy" id="40658"/>
    <lineage>
        <taxon>Eukaryota</taxon>
        <taxon>Fungi</taxon>
        <taxon>Dikarya</taxon>
        <taxon>Ascomycota</taxon>
        <taxon>Pezizomycotina</taxon>
        <taxon>Sordariomycetes</taxon>
        <taxon>Hypocreomycetidae</taxon>
        <taxon>Glomerellales</taxon>
        <taxon>Plectosphaerellaceae</taxon>
        <taxon>Plectosphaerella</taxon>
    </lineage>
</organism>
<dbReference type="PROSITE" id="PS50850">
    <property type="entry name" value="MFS"/>
    <property type="match status" value="1"/>
</dbReference>
<feature type="transmembrane region" description="Helical" evidence="5">
    <location>
        <begin position="396"/>
        <end position="415"/>
    </location>
</feature>
<feature type="transmembrane region" description="Helical" evidence="5">
    <location>
        <begin position="287"/>
        <end position="308"/>
    </location>
</feature>
<proteinExistence type="predicted"/>
<dbReference type="InterPro" id="IPR036259">
    <property type="entry name" value="MFS_trans_sf"/>
</dbReference>
<evidence type="ECO:0000256" key="1">
    <source>
        <dbReference type="ARBA" id="ARBA00004141"/>
    </source>
</evidence>
<feature type="transmembrane region" description="Helical" evidence="5">
    <location>
        <begin position="184"/>
        <end position="203"/>
    </location>
</feature>
<feature type="transmembrane region" description="Helical" evidence="5">
    <location>
        <begin position="535"/>
        <end position="551"/>
    </location>
</feature>
<comment type="caution">
    <text evidence="7">The sequence shown here is derived from an EMBL/GenBank/DDBJ whole genome shotgun (WGS) entry which is preliminary data.</text>
</comment>
<evidence type="ECO:0000259" key="6">
    <source>
        <dbReference type="PROSITE" id="PS50850"/>
    </source>
</evidence>
<dbReference type="Gene3D" id="1.20.1720.10">
    <property type="entry name" value="Multidrug resistance protein D"/>
    <property type="match status" value="1"/>
</dbReference>
<protein>
    <submittedName>
        <fullName evidence="7">Drug resistance transporter</fullName>
    </submittedName>
</protein>
<evidence type="ECO:0000313" key="8">
    <source>
        <dbReference type="Proteomes" id="UP000813385"/>
    </source>
</evidence>
<dbReference type="SUPFAM" id="SSF103473">
    <property type="entry name" value="MFS general substrate transporter"/>
    <property type="match status" value="1"/>
</dbReference>
<sequence length="588" mass="63674">MDAPEGTSRRRLSAGQLPYPNHSLGDMAILSNVDLQDDDINKEDSKGNFIGGHLSRARQVVLVTCLMLGFLFSIVDTCIVSIPLITISDELGNHTHAPWVILSYLLTYMAFATGISQLSDIYGRRNLLLFSWIIFIAFSMGCGAATSMPALIICRAFQGLGGSGLYSLAQVSIVEVGPGHRPSVVGAMMGGTLAFAFICGPLLGGLITERISWRWIFNINVPFGLAVLGALVVCWPTEPQAAHIFSRSAFNSIDFVGGFSLLCGSGFLVYGIQQGGSEAAAWGDPEIVAALSIAALSWVIFIGWEYLLARQRFPHIAPIFPVRLATNRVYMSGLAVTLLTGFPFVPLTVIIPERFQIVYRNQPLTAGVHLLPMLGACALGSFLSGAICNKRNYTSYILMTATSFQIIGLGLMSTLQGTETDIRSSYGFQTIFGLGAGLVFSSATILAAVNSAAENDLAVANGAMAQVRVFGGCIGIATCTVIFNSHFNSLLHNDLTPEQFDQLHRSPSSALNWDTSDYEMVRDVYAMAYPEQLKVMVYVAAFALLASFFTFEKNPTPIQAAVAVAKERLMKHHDSDIELNDRRSLQTR</sequence>
<evidence type="ECO:0000256" key="2">
    <source>
        <dbReference type="ARBA" id="ARBA00022692"/>
    </source>
</evidence>
<feature type="transmembrane region" description="Helical" evidence="5">
    <location>
        <begin position="127"/>
        <end position="153"/>
    </location>
</feature>
<feature type="domain" description="Major facilitator superfamily (MFS) profile" evidence="6">
    <location>
        <begin position="62"/>
        <end position="558"/>
    </location>
</feature>
<feature type="transmembrane region" description="Helical" evidence="5">
    <location>
        <begin position="249"/>
        <end position="272"/>
    </location>
</feature>
<dbReference type="GO" id="GO:0005886">
    <property type="term" value="C:plasma membrane"/>
    <property type="evidence" value="ECO:0007669"/>
    <property type="project" value="TreeGrafter"/>
</dbReference>
<evidence type="ECO:0000256" key="3">
    <source>
        <dbReference type="ARBA" id="ARBA00022989"/>
    </source>
</evidence>
<dbReference type="GO" id="GO:0022857">
    <property type="term" value="F:transmembrane transporter activity"/>
    <property type="evidence" value="ECO:0007669"/>
    <property type="project" value="InterPro"/>
</dbReference>
<feature type="transmembrane region" description="Helical" evidence="5">
    <location>
        <begin position="159"/>
        <end position="177"/>
    </location>
</feature>
<feature type="transmembrane region" description="Helical" evidence="5">
    <location>
        <begin position="371"/>
        <end position="389"/>
    </location>
</feature>
<dbReference type="Pfam" id="PF07690">
    <property type="entry name" value="MFS_1"/>
    <property type="match status" value="1"/>
</dbReference>
<name>A0A8K0TIC4_9PEZI</name>
<keyword evidence="2 5" id="KW-0812">Transmembrane</keyword>
<feature type="transmembrane region" description="Helical" evidence="5">
    <location>
        <begin position="60"/>
        <end position="85"/>
    </location>
</feature>
<dbReference type="PROSITE" id="PS00216">
    <property type="entry name" value="SUGAR_TRANSPORT_1"/>
    <property type="match status" value="1"/>
</dbReference>
<dbReference type="AlphaFoldDB" id="A0A8K0TIC4"/>
<dbReference type="InterPro" id="IPR005829">
    <property type="entry name" value="Sugar_transporter_CS"/>
</dbReference>
<dbReference type="OrthoDB" id="440553at2759"/>
<feature type="transmembrane region" description="Helical" evidence="5">
    <location>
        <begin position="469"/>
        <end position="487"/>
    </location>
</feature>
<reference evidence="7" key="1">
    <citation type="journal article" date="2021" name="Nat. Commun.">
        <title>Genetic determinants of endophytism in the Arabidopsis root mycobiome.</title>
        <authorList>
            <person name="Mesny F."/>
            <person name="Miyauchi S."/>
            <person name="Thiergart T."/>
            <person name="Pickel B."/>
            <person name="Atanasova L."/>
            <person name="Karlsson M."/>
            <person name="Huettel B."/>
            <person name="Barry K.W."/>
            <person name="Haridas S."/>
            <person name="Chen C."/>
            <person name="Bauer D."/>
            <person name="Andreopoulos W."/>
            <person name="Pangilinan J."/>
            <person name="LaButti K."/>
            <person name="Riley R."/>
            <person name="Lipzen A."/>
            <person name="Clum A."/>
            <person name="Drula E."/>
            <person name="Henrissat B."/>
            <person name="Kohler A."/>
            <person name="Grigoriev I.V."/>
            <person name="Martin F.M."/>
            <person name="Hacquard S."/>
        </authorList>
    </citation>
    <scope>NUCLEOTIDE SEQUENCE</scope>
    <source>
        <strain evidence="7">MPI-CAGE-AT-0016</strain>
    </source>
</reference>
<keyword evidence="8" id="KW-1185">Reference proteome</keyword>
<gene>
    <name evidence="7" type="ORF">B0T11DRAFT_110124</name>
</gene>
<evidence type="ECO:0000256" key="4">
    <source>
        <dbReference type="ARBA" id="ARBA00023136"/>
    </source>
</evidence>
<keyword evidence="4 5" id="KW-0472">Membrane</keyword>